<evidence type="ECO:0000256" key="1">
    <source>
        <dbReference type="SAM" id="MobiDB-lite"/>
    </source>
</evidence>
<dbReference type="OrthoDB" id="3265369at2759"/>
<reference evidence="2 3" key="1">
    <citation type="journal article" date="2010" name="Nat. Biotechnol.">
        <title>Genome sequence of the model mushroom Schizophyllum commune.</title>
        <authorList>
            <person name="Ohm R.A."/>
            <person name="de Jong J.F."/>
            <person name="Lugones L.G."/>
            <person name="Aerts A."/>
            <person name="Kothe E."/>
            <person name="Stajich J.E."/>
            <person name="de Vries R.P."/>
            <person name="Record E."/>
            <person name="Levasseur A."/>
            <person name="Baker S.E."/>
            <person name="Bartholomew K.A."/>
            <person name="Coutinho P.M."/>
            <person name="Erdmann S."/>
            <person name="Fowler T.J."/>
            <person name="Gathman A.C."/>
            <person name="Lombard V."/>
            <person name="Henrissat B."/>
            <person name="Knabe N."/>
            <person name="Kuees U."/>
            <person name="Lilly W.W."/>
            <person name="Lindquist E."/>
            <person name="Lucas S."/>
            <person name="Magnuson J.K."/>
            <person name="Piumi F."/>
            <person name="Raudaskoski M."/>
            <person name="Salamov A."/>
            <person name="Schmutz J."/>
            <person name="Schwarze F.W.M.R."/>
            <person name="vanKuyk P.A."/>
            <person name="Horton J.S."/>
            <person name="Grigoriev I.V."/>
            <person name="Woesten H.A.B."/>
        </authorList>
    </citation>
    <scope>NUCLEOTIDE SEQUENCE [LARGE SCALE GENOMIC DNA]</scope>
    <source>
        <strain evidence="3">H4-8 / FGSC 9210</strain>
    </source>
</reference>
<dbReference type="OMA" id="ASIDSRC"/>
<dbReference type="HOGENOM" id="CLU_1023685_0_0_1"/>
<name>D8QHT8_SCHCM</name>
<dbReference type="Proteomes" id="UP000007431">
    <property type="component" value="Unassembled WGS sequence"/>
</dbReference>
<feature type="non-terminal residue" evidence="2">
    <location>
        <position position="281"/>
    </location>
</feature>
<protein>
    <submittedName>
        <fullName evidence="2">Uncharacterized protein</fullName>
    </submittedName>
</protein>
<dbReference type="eggNOG" id="ENOG502ST8Q">
    <property type="taxonomic scope" value="Eukaryota"/>
</dbReference>
<dbReference type="VEuPathDB" id="FungiDB:SCHCODRAFT_02752794"/>
<dbReference type="EMBL" id="GL377312">
    <property type="protein sequence ID" value="EFI92740.1"/>
    <property type="molecule type" value="Genomic_DNA"/>
</dbReference>
<accession>D8QHT8</accession>
<organism evidence="3">
    <name type="scientific">Schizophyllum commune (strain H4-8 / FGSC 9210)</name>
    <name type="common">Split gill fungus</name>
    <dbReference type="NCBI Taxonomy" id="578458"/>
    <lineage>
        <taxon>Eukaryota</taxon>
        <taxon>Fungi</taxon>
        <taxon>Dikarya</taxon>
        <taxon>Basidiomycota</taxon>
        <taxon>Agaricomycotina</taxon>
        <taxon>Agaricomycetes</taxon>
        <taxon>Agaricomycetidae</taxon>
        <taxon>Agaricales</taxon>
        <taxon>Schizophyllaceae</taxon>
        <taxon>Schizophyllum</taxon>
    </lineage>
</organism>
<gene>
    <name evidence="2" type="ORF">SCHCODRAFT_113436</name>
</gene>
<dbReference type="InParanoid" id="D8QHT8"/>
<evidence type="ECO:0000313" key="3">
    <source>
        <dbReference type="Proteomes" id="UP000007431"/>
    </source>
</evidence>
<dbReference type="KEGG" id="scm:SCHCO_02752794"/>
<dbReference type="AlphaFoldDB" id="D8QHT8"/>
<feature type="region of interest" description="Disordered" evidence="1">
    <location>
        <begin position="184"/>
        <end position="221"/>
    </location>
</feature>
<keyword evidence="3" id="KW-1185">Reference proteome</keyword>
<feature type="region of interest" description="Disordered" evidence="1">
    <location>
        <begin position="1"/>
        <end position="155"/>
    </location>
</feature>
<feature type="compositionally biased region" description="Low complexity" evidence="1">
    <location>
        <begin position="10"/>
        <end position="40"/>
    </location>
</feature>
<feature type="compositionally biased region" description="Polar residues" evidence="1">
    <location>
        <begin position="44"/>
        <end position="58"/>
    </location>
</feature>
<dbReference type="GeneID" id="9591660"/>
<proteinExistence type="predicted"/>
<evidence type="ECO:0000313" key="2">
    <source>
        <dbReference type="EMBL" id="EFI92740.1"/>
    </source>
</evidence>
<dbReference type="RefSeq" id="XP_003027643.1">
    <property type="nucleotide sequence ID" value="XM_003027597.1"/>
</dbReference>
<feature type="compositionally biased region" description="Basic and acidic residues" evidence="1">
    <location>
        <begin position="144"/>
        <end position="155"/>
    </location>
</feature>
<sequence>MSGRSFSVYRDTPAAPSRPATPPATSDKPAPSASSDAVAPGTPLSPTSGEKENTNPVTGQRAGAPAVAGKKRKTAVLATKASLPLGEKARQEVEAAEPEAKKRKASILRPKDGKSSSIPRKSASGTAKKGAKKVARRGASPLPKVEELPEENETKEVTQALINERCYELTVSPLADVTEAYVEKSTEATATPATPKKTESTFTTIREKSVEPEISDPAPIAPAKARAKSIVRKVLTTPERRAISSTFTFHSPSPTSERIKDSRVDPDLIIDLKSDDLFGFF</sequence>